<dbReference type="EMBL" id="JAMOIL010000037">
    <property type="protein sequence ID" value="MCM0622520.1"/>
    <property type="molecule type" value="Genomic_DNA"/>
</dbReference>
<dbReference type="RefSeq" id="WP_250828728.1">
    <property type="nucleotide sequence ID" value="NZ_JAMOIL010000037.1"/>
</dbReference>
<comment type="caution">
    <text evidence="1">The sequence shown here is derived from an EMBL/GenBank/DDBJ whole genome shotgun (WGS) entry which is preliminary data.</text>
</comment>
<sequence>MELLRRIWRDLTHAAGDLDSGPCAFCGTFVGALQGERAAGRIYCSETCADDDWAADQV</sequence>
<proteinExistence type="predicted"/>
<accession>A0A9X2DB98</accession>
<dbReference type="Proteomes" id="UP001139485">
    <property type="component" value="Unassembled WGS sequence"/>
</dbReference>
<reference evidence="1" key="1">
    <citation type="submission" date="2022-05" db="EMBL/GenBank/DDBJ databases">
        <authorList>
            <person name="Tuo L."/>
        </authorList>
    </citation>
    <scope>NUCLEOTIDE SEQUENCE</scope>
    <source>
        <strain evidence="1">BSK12Z-4</strain>
    </source>
</reference>
<organism evidence="1 2">
    <name type="scientific">Nocardioides bruguierae</name>
    <dbReference type="NCBI Taxonomy" id="2945102"/>
    <lineage>
        <taxon>Bacteria</taxon>
        <taxon>Bacillati</taxon>
        <taxon>Actinomycetota</taxon>
        <taxon>Actinomycetes</taxon>
        <taxon>Propionibacteriales</taxon>
        <taxon>Nocardioidaceae</taxon>
        <taxon>Nocardioides</taxon>
    </lineage>
</organism>
<dbReference type="AlphaFoldDB" id="A0A9X2DB98"/>
<name>A0A9X2DB98_9ACTN</name>
<protein>
    <submittedName>
        <fullName evidence="1">Uncharacterized protein</fullName>
    </submittedName>
</protein>
<evidence type="ECO:0000313" key="1">
    <source>
        <dbReference type="EMBL" id="MCM0622520.1"/>
    </source>
</evidence>
<keyword evidence="2" id="KW-1185">Reference proteome</keyword>
<gene>
    <name evidence="1" type="ORF">M8330_19710</name>
</gene>
<evidence type="ECO:0000313" key="2">
    <source>
        <dbReference type="Proteomes" id="UP001139485"/>
    </source>
</evidence>